<accession>A0A5B7DKX6</accession>
<evidence type="ECO:0000313" key="2">
    <source>
        <dbReference type="Proteomes" id="UP000324222"/>
    </source>
</evidence>
<name>A0A5B7DKX6_PORTR</name>
<proteinExistence type="predicted"/>
<dbReference type="Proteomes" id="UP000324222">
    <property type="component" value="Unassembled WGS sequence"/>
</dbReference>
<keyword evidence="2" id="KW-1185">Reference proteome</keyword>
<dbReference type="AlphaFoldDB" id="A0A5B7DKX6"/>
<protein>
    <submittedName>
        <fullName evidence="1">Uncharacterized protein</fullName>
    </submittedName>
</protein>
<gene>
    <name evidence="1" type="ORF">E2C01_015282</name>
</gene>
<evidence type="ECO:0000313" key="1">
    <source>
        <dbReference type="EMBL" id="MPC22271.1"/>
    </source>
</evidence>
<organism evidence="1 2">
    <name type="scientific">Portunus trituberculatus</name>
    <name type="common">Swimming crab</name>
    <name type="synonym">Neptunus trituberculatus</name>
    <dbReference type="NCBI Taxonomy" id="210409"/>
    <lineage>
        <taxon>Eukaryota</taxon>
        <taxon>Metazoa</taxon>
        <taxon>Ecdysozoa</taxon>
        <taxon>Arthropoda</taxon>
        <taxon>Crustacea</taxon>
        <taxon>Multicrustacea</taxon>
        <taxon>Malacostraca</taxon>
        <taxon>Eumalacostraca</taxon>
        <taxon>Eucarida</taxon>
        <taxon>Decapoda</taxon>
        <taxon>Pleocyemata</taxon>
        <taxon>Brachyura</taxon>
        <taxon>Eubrachyura</taxon>
        <taxon>Portunoidea</taxon>
        <taxon>Portunidae</taxon>
        <taxon>Portuninae</taxon>
        <taxon>Portunus</taxon>
    </lineage>
</organism>
<comment type="caution">
    <text evidence="1">The sequence shown here is derived from an EMBL/GenBank/DDBJ whole genome shotgun (WGS) entry which is preliminary data.</text>
</comment>
<reference evidence="1 2" key="1">
    <citation type="submission" date="2019-05" db="EMBL/GenBank/DDBJ databases">
        <title>Another draft genome of Portunus trituberculatus and its Hox gene families provides insights of decapod evolution.</title>
        <authorList>
            <person name="Jeong J.-H."/>
            <person name="Song I."/>
            <person name="Kim S."/>
            <person name="Choi T."/>
            <person name="Kim D."/>
            <person name="Ryu S."/>
            <person name="Kim W."/>
        </authorList>
    </citation>
    <scope>NUCLEOTIDE SEQUENCE [LARGE SCALE GENOMIC DNA]</scope>
    <source>
        <tissue evidence="1">Muscle</tissue>
    </source>
</reference>
<dbReference type="EMBL" id="VSRR010001069">
    <property type="protein sequence ID" value="MPC22271.1"/>
    <property type="molecule type" value="Genomic_DNA"/>
</dbReference>
<sequence length="103" mass="11396">MCEVESAAWRDGIAPPRYKERLLGWTHVLAASHDAAATHTSPSNMQQGLAADGTLVHAVPTHLAGAVTTEEYHVLQTVKTHWAHRLRINGNENMWESSPCWQS</sequence>